<comment type="caution">
    <text evidence="2">The sequence shown here is derived from an EMBL/GenBank/DDBJ whole genome shotgun (WGS) entry which is preliminary data.</text>
</comment>
<dbReference type="AlphaFoldDB" id="A0A4P5NTR4"/>
<protein>
    <submittedName>
        <fullName evidence="2">Uncharacterized protein</fullName>
    </submittedName>
</protein>
<dbReference type="Proteomes" id="UP000315095">
    <property type="component" value="Unassembled WGS sequence"/>
</dbReference>
<evidence type="ECO:0000256" key="1">
    <source>
        <dbReference type="SAM" id="Phobius"/>
    </source>
</evidence>
<evidence type="ECO:0000313" key="2">
    <source>
        <dbReference type="EMBL" id="GCE85170.1"/>
    </source>
</evidence>
<evidence type="ECO:0000313" key="3">
    <source>
        <dbReference type="Proteomes" id="UP000315095"/>
    </source>
</evidence>
<organism evidence="2 3">
    <name type="scientific">Komagataeibacter diospyri</name>
    <dbReference type="NCBI Taxonomy" id="1932662"/>
    <lineage>
        <taxon>Bacteria</taxon>
        <taxon>Pseudomonadati</taxon>
        <taxon>Pseudomonadota</taxon>
        <taxon>Alphaproteobacteria</taxon>
        <taxon>Acetobacterales</taxon>
        <taxon>Acetobacteraceae</taxon>
        <taxon>Komagataeibacter</taxon>
    </lineage>
</organism>
<keyword evidence="1" id="KW-1133">Transmembrane helix</keyword>
<keyword evidence="3" id="KW-1185">Reference proteome</keyword>
<reference evidence="3" key="1">
    <citation type="submission" date="2017-01" db="EMBL/GenBank/DDBJ databases">
        <title>Komagataeibacter sp. MSKU9 whole genome sequencing project.</title>
        <authorList>
            <person name="Matsutani M."/>
            <person name="Naloka K."/>
            <person name="Theeragool G."/>
            <person name="Yakushi T."/>
            <person name="Matsushita K."/>
        </authorList>
    </citation>
    <scope>NUCLEOTIDE SEQUENCE [LARGE SCALE GENOMIC DNA]</scope>
    <source>
        <strain evidence="3">MSKU9</strain>
    </source>
</reference>
<sequence length="95" mass="10651">MSPSRNNNLISFSDFYSFISILIIISAIERELSVCVNPHFFASILRNDNADLISFAFVFISSFIFLRSMLAFKSVIVENSVINIQLGSGLIQNVL</sequence>
<name>A0A4P5NTR4_9PROT</name>
<accession>A0A4P5NTR4</accession>
<proteinExistence type="predicted"/>
<keyword evidence="1" id="KW-0812">Transmembrane</keyword>
<keyword evidence="1" id="KW-0472">Membrane</keyword>
<feature type="transmembrane region" description="Helical" evidence="1">
    <location>
        <begin position="52"/>
        <end position="70"/>
    </location>
</feature>
<gene>
    <name evidence="2" type="ORF">MSKU9_3311</name>
</gene>
<dbReference type="EMBL" id="BDLU01000070">
    <property type="protein sequence ID" value="GCE85170.1"/>
    <property type="molecule type" value="Genomic_DNA"/>
</dbReference>
<feature type="transmembrane region" description="Helical" evidence="1">
    <location>
        <begin position="9"/>
        <end position="28"/>
    </location>
</feature>